<proteinExistence type="predicted"/>
<evidence type="ECO:0008006" key="4">
    <source>
        <dbReference type="Google" id="ProtNLM"/>
    </source>
</evidence>
<reference evidence="2" key="4">
    <citation type="submission" date="2021-06" db="EMBL/GenBank/DDBJ databases">
        <authorList>
            <person name="Xiao Q."/>
            <person name="Zhang X.X."/>
            <person name="Tang M.J."/>
        </authorList>
    </citation>
    <scope>NUCLEOTIDE SEQUENCE</scope>
    <source>
        <strain evidence="2">QF4</strain>
    </source>
</reference>
<gene>
    <name evidence="2" type="ORF">QF4000110</name>
</gene>
<sequence>MLISINIHDKHKYLYRMFCELWPKVNVECQICFDRIIENGVIIVSEHASLNLEKMFHAHCFGKWHSSTNNKQRDPFNRLIKYKFNFPPKSSEECSMMLSQIKGFIGDEKADQQFCQEYNRVYDETNLDIELDFTRLLSH</sequence>
<reference evidence="1" key="2">
    <citation type="submission" date="2006-07" db="EMBL/GenBank/DDBJ databases">
        <authorList>
            <person name="Zhang C.-X."/>
            <person name="Yang Z.-N."/>
            <person name="Ma X.-C."/>
            <person name="Xiao Q."/>
        </authorList>
    </citation>
    <scope>NUCLEOTIDE SEQUENCE</scope>
    <source>
        <strain evidence="1">A1</strain>
    </source>
</reference>
<evidence type="ECO:0000313" key="1">
    <source>
        <dbReference type="EMBL" id="ABI35719.1"/>
    </source>
</evidence>
<keyword evidence="3" id="KW-1185">Reference proteome</keyword>
<evidence type="ECO:0000313" key="2">
    <source>
        <dbReference type="EMBL" id="QWV59696.1"/>
    </source>
</evidence>
<name>A0EYT8_9ABAC</name>
<dbReference type="Proteomes" id="UP000214344">
    <property type="component" value="Segment"/>
</dbReference>
<dbReference type="OrthoDB" id="12505at10239"/>
<dbReference type="KEGG" id="vg:5176476"/>
<accession>A0EYT8</accession>
<protein>
    <recommendedName>
        <fullName evidence="4">Ac53</fullName>
    </recommendedName>
</protein>
<dbReference type="RefSeq" id="YP_874228.1">
    <property type="nucleotide sequence ID" value="NC_008586.1"/>
</dbReference>
<dbReference type="Pfam" id="PF05883">
    <property type="entry name" value="Baculo_RING"/>
    <property type="match status" value="1"/>
</dbReference>
<reference evidence="1 3" key="1">
    <citation type="journal article" date="2006" name="J. Microbiol.">
        <title>Morphological, phylogenetic and biological characteristics of Ectropis obliqua single-nucleocapsid nucleopolyhedrovirus.</title>
        <authorList>
            <person name="Ma X.C."/>
            <person name="Xu H.J."/>
            <person name="Tang M.J."/>
            <person name="Xiao Q."/>
            <person name="Hong J."/>
            <person name="Zhang C.X."/>
        </authorList>
    </citation>
    <scope>NUCLEOTIDE SEQUENCE [LARGE SCALE GENOMIC DNA]</scope>
    <source>
        <strain evidence="1 3">A1</strain>
    </source>
</reference>
<organism evidence="1 3">
    <name type="scientific">Ectropis obliqua nucleopolyhedrovirus</name>
    <dbReference type="NCBI Taxonomy" id="59376"/>
    <lineage>
        <taxon>Viruses</taxon>
        <taxon>Viruses incertae sedis</taxon>
        <taxon>Naldaviricetes</taxon>
        <taxon>Lefavirales</taxon>
        <taxon>Baculoviridae</taxon>
        <taxon>Alphabaculovirus</taxon>
        <taxon>Alphabaculovirus ecobliquae</taxon>
    </lineage>
</organism>
<dbReference type="EMBL" id="MZ394738">
    <property type="protein sequence ID" value="QWV59696.1"/>
    <property type="molecule type" value="Genomic_DNA"/>
</dbReference>
<dbReference type="EMBL" id="DQ837165">
    <property type="protein sequence ID" value="ABI35719.1"/>
    <property type="molecule type" value="Genomic_DNA"/>
</dbReference>
<evidence type="ECO:0000313" key="3">
    <source>
        <dbReference type="Proteomes" id="UP000214344"/>
    </source>
</evidence>
<dbReference type="InterPro" id="IPR008573">
    <property type="entry name" value="Baculovirus_U-box/Ring-like"/>
</dbReference>
<reference evidence="1 3" key="3">
    <citation type="journal article" date="2007" name="Virology">
        <title>Genome sequence and organization of a nucleopolyhedrovirus that infects the tea looper caterpillar, Ectropis obliqua.</title>
        <authorList>
            <person name="Ma X.C."/>
            <person name="Shang J.Y."/>
            <person name="Yang Z.N."/>
            <person name="Bao Y.Y."/>
            <person name="Xiao Q."/>
            <person name="Zhang C.X."/>
        </authorList>
    </citation>
    <scope>NUCLEOTIDE SEQUENCE [LARGE SCALE GENOMIC DNA]</scope>
    <source>
        <strain evidence="1 3">A1</strain>
    </source>
</reference>